<evidence type="ECO:0000313" key="2">
    <source>
        <dbReference type="EMBL" id="PPI15370.1"/>
    </source>
</evidence>
<proteinExistence type="predicted"/>
<reference evidence="1 3" key="1">
    <citation type="submission" date="2015-04" db="EMBL/GenBank/DDBJ databases">
        <title>Draft genome sequence of Rathayibacter toxicus strain FH-142 (AKA 70134 or CS 32), a Western Australian isolate.</title>
        <authorList>
            <consortium name="Consortium for Microbial Forensics and Genomics (microFORGE)"/>
            <person name="Knight B.M."/>
            <person name="Roberts D.P."/>
            <person name="Lin D."/>
            <person name="Hari K."/>
            <person name="Fletcher J."/>
            <person name="Melcher U."/>
            <person name="Blagden T."/>
            <person name="Luster D.G."/>
            <person name="Sechler A.J."/>
            <person name="Schneider W.L."/>
            <person name="Winegar R.A."/>
        </authorList>
    </citation>
    <scope>NUCLEOTIDE SEQUENCE [LARGE SCALE GENOMIC DNA]</scope>
    <source>
        <strain evidence="1 3">FH142</strain>
    </source>
</reference>
<evidence type="ECO:0000313" key="1">
    <source>
        <dbReference type="EMBL" id="KKM45365.1"/>
    </source>
</evidence>
<dbReference type="AlphaFoldDB" id="A0A0C5BSL0"/>
<gene>
    <name evidence="2" type="ORF">C5C51_06275</name>
    <name evidence="1" type="ORF">VT73_06980</name>
</gene>
<sequence length="88" mass="9759">MSVPTSTTGDIFHEGISFESFEVQRMTRRLALLEESIARGERDLCSRVDPGTGEQLPAAFGGYRAQLLSNLAIEKALAERLRRHIGAR</sequence>
<evidence type="ECO:0000313" key="4">
    <source>
        <dbReference type="Proteomes" id="UP000237966"/>
    </source>
</evidence>
<dbReference type="RefSeq" id="WP_027691375.1">
    <property type="nucleotide sequence ID" value="NZ_CP010848.1"/>
</dbReference>
<dbReference type="KEGG" id="rtx:TI83_06490"/>
<dbReference type="Proteomes" id="UP000052979">
    <property type="component" value="Unassembled WGS sequence"/>
</dbReference>
<dbReference type="PATRIC" id="fig|145458.7.peg.1485"/>
<accession>A0A0C5BSL0</accession>
<dbReference type="OrthoDB" id="5124152at2"/>
<reference evidence="2 4" key="2">
    <citation type="submission" date="2018-02" db="EMBL/GenBank/DDBJ databases">
        <title>Bacteriophage NCPPB3778 and a type I-E CRISPR drive the evolution of the US Biological Select Agent, Rathayibacter toxicus.</title>
        <authorList>
            <person name="Davis E.W.II."/>
            <person name="Tabima J.F."/>
            <person name="Weisberg A.J."/>
            <person name="Lopes L.D."/>
            <person name="Wiseman M.S."/>
            <person name="Wiseman M.S."/>
            <person name="Pupko T."/>
            <person name="Belcher M.S."/>
            <person name="Sechler A.J."/>
            <person name="Tancos M.A."/>
            <person name="Schroeder B.K."/>
            <person name="Murray T.D."/>
            <person name="Luster D.G."/>
            <person name="Schneider W.L."/>
            <person name="Rogers E."/>
            <person name="Andreote F.D."/>
            <person name="Grunwald N.J."/>
            <person name="Putnam M.L."/>
            <person name="Chang J.H."/>
        </authorList>
    </citation>
    <scope>NUCLEOTIDE SEQUENCE [LARGE SCALE GENOMIC DNA]</scope>
    <source>
        <strain evidence="2 4">FH99</strain>
    </source>
</reference>
<evidence type="ECO:0000313" key="3">
    <source>
        <dbReference type="Proteomes" id="UP000052979"/>
    </source>
</evidence>
<dbReference type="KEGG" id="rtc:APU90_10595"/>
<organism evidence="1 3">
    <name type="scientific">Rathayibacter toxicus</name>
    <dbReference type="NCBI Taxonomy" id="145458"/>
    <lineage>
        <taxon>Bacteria</taxon>
        <taxon>Bacillati</taxon>
        <taxon>Actinomycetota</taxon>
        <taxon>Actinomycetes</taxon>
        <taxon>Micrococcales</taxon>
        <taxon>Microbacteriaceae</taxon>
        <taxon>Rathayibacter</taxon>
    </lineage>
</organism>
<dbReference type="Proteomes" id="UP000237966">
    <property type="component" value="Unassembled WGS sequence"/>
</dbReference>
<dbReference type="GeneID" id="93667060"/>
<keyword evidence="3" id="KW-1185">Reference proteome</keyword>
<name>A0A0C5BSL0_9MICO</name>
<dbReference type="EMBL" id="PSWU01000007">
    <property type="protein sequence ID" value="PPI15370.1"/>
    <property type="molecule type" value="Genomic_DNA"/>
</dbReference>
<dbReference type="EMBL" id="LBFI01000044">
    <property type="protein sequence ID" value="KKM45365.1"/>
    <property type="molecule type" value="Genomic_DNA"/>
</dbReference>
<protein>
    <submittedName>
        <fullName evidence="1">Uncharacterized protein</fullName>
    </submittedName>
</protein>
<comment type="caution">
    <text evidence="1">The sequence shown here is derived from an EMBL/GenBank/DDBJ whole genome shotgun (WGS) entry which is preliminary data.</text>
</comment>